<evidence type="ECO:0000256" key="11">
    <source>
        <dbReference type="ARBA" id="ARBA00033378"/>
    </source>
</evidence>
<dbReference type="InParanoid" id="H2YWI2"/>
<evidence type="ECO:0000256" key="4">
    <source>
        <dbReference type="ARBA" id="ARBA00022499"/>
    </source>
</evidence>
<dbReference type="eggNOG" id="ENOG502QTMA">
    <property type="taxonomic scope" value="Eukaryota"/>
</dbReference>
<protein>
    <recommendedName>
        <fullName evidence="3">KAT8 regulatory NSL complex subunit 2</fullName>
    </recommendedName>
    <alternativeName>
        <fullName evidence="11">NSL complex protein NSL2</fullName>
    </alternativeName>
    <alternativeName>
        <fullName evidence="10">Non-specific lethal 2 homolog</fullName>
    </alternativeName>
</protein>
<reference evidence="16" key="1">
    <citation type="submission" date="2003-08" db="EMBL/GenBank/DDBJ databases">
        <authorList>
            <person name="Birren B."/>
            <person name="Nusbaum C."/>
            <person name="Abebe A."/>
            <person name="Abouelleil A."/>
            <person name="Adekoya E."/>
            <person name="Ait-zahra M."/>
            <person name="Allen N."/>
            <person name="Allen T."/>
            <person name="An P."/>
            <person name="Anderson M."/>
            <person name="Anderson S."/>
            <person name="Arachchi H."/>
            <person name="Armbruster J."/>
            <person name="Bachantsang P."/>
            <person name="Baldwin J."/>
            <person name="Barry A."/>
            <person name="Bayul T."/>
            <person name="Blitshsteyn B."/>
            <person name="Bloom T."/>
            <person name="Blye J."/>
            <person name="Boguslavskiy L."/>
            <person name="Borowsky M."/>
            <person name="Boukhgalter B."/>
            <person name="Brunache A."/>
            <person name="Butler J."/>
            <person name="Calixte N."/>
            <person name="Calvo S."/>
            <person name="Camarata J."/>
            <person name="Campo K."/>
            <person name="Chang J."/>
            <person name="Cheshatsang Y."/>
            <person name="Citroen M."/>
            <person name="Collymore A."/>
            <person name="Considine T."/>
            <person name="Cook A."/>
            <person name="Cooke P."/>
            <person name="Corum B."/>
            <person name="Cuomo C."/>
            <person name="David R."/>
            <person name="Dawoe T."/>
            <person name="Degray S."/>
            <person name="Dodge S."/>
            <person name="Dooley K."/>
            <person name="Dorje P."/>
            <person name="Dorjee K."/>
            <person name="Dorris L."/>
            <person name="Duffey N."/>
            <person name="Dupes A."/>
            <person name="Elkins T."/>
            <person name="Engels R."/>
            <person name="Erickson J."/>
            <person name="Farina A."/>
            <person name="Faro S."/>
            <person name="Ferreira P."/>
            <person name="Fischer H."/>
            <person name="Fitzgerald M."/>
            <person name="Foley K."/>
            <person name="Gage D."/>
            <person name="Galagan J."/>
            <person name="Gearin G."/>
            <person name="Gnerre S."/>
            <person name="Gnirke A."/>
            <person name="Goyette A."/>
            <person name="Graham J."/>
            <person name="Grandbois E."/>
            <person name="Gyaltsen K."/>
            <person name="Hafez N."/>
            <person name="Hagopian D."/>
            <person name="Hagos B."/>
            <person name="Hall J."/>
            <person name="Hatcher B."/>
            <person name="Heller A."/>
            <person name="Higgins H."/>
            <person name="Honan T."/>
            <person name="Horn A."/>
            <person name="Houde N."/>
            <person name="Hughes L."/>
            <person name="Hulme W."/>
            <person name="Husby E."/>
            <person name="Iliev I."/>
            <person name="Jaffe D."/>
            <person name="Jones C."/>
            <person name="Kamal M."/>
            <person name="Kamat A."/>
            <person name="Kamvysselis M."/>
            <person name="Karlsson E."/>
            <person name="Kells C."/>
            <person name="Kieu A."/>
            <person name="Kisner P."/>
            <person name="Kodira C."/>
            <person name="Kulbokas E."/>
            <person name="Labutti K."/>
            <person name="Lama D."/>
            <person name="Landers T."/>
            <person name="Leger J."/>
            <person name="Levine S."/>
            <person name="Lewis D."/>
            <person name="Lewis T."/>
            <person name="Lindblad-toh K."/>
            <person name="Liu X."/>
            <person name="Lokyitsang T."/>
            <person name="Lokyitsang Y."/>
            <person name="Lucien O."/>
            <person name="Lui A."/>
            <person name="Ma L.J."/>
            <person name="Mabbitt R."/>
            <person name="Macdonald J."/>
            <person name="Maclean C."/>
            <person name="Major J."/>
            <person name="Manning J."/>
            <person name="Marabella R."/>
            <person name="Maru K."/>
            <person name="Matthews C."/>
            <person name="Mauceli E."/>
            <person name="Mccarthy M."/>
            <person name="Mcdonough S."/>
            <person name="Mcghee T."/>
            <person name="Meldrim J."/>
            <person name="Meneus L."/>
            <person name="Mesirov J."/>
            <person name="Mihalev A."/>
            <person name="Mihova T."/>
            <person name="Mikkelsen T."/>
            <person name="Mlenga V."/>
            <person name="Moru K."/>
            <person name="Mozes J."/>
            <person name="Mulrain L."/>
            <person name="Munson G."/>
            <person name="Naylor J."/>
            <person name="Newes C."/>
            <person name="Nguyen C."/>
            <person name="Nguyen N."/>
            <person name="Nguyen T."/>
            <person name="Nicol R."/>
            <person name="Nielsen C."/>
            <person name="Nizzari M."/>
            <person name="Norbu C."/>
            <person name="Norbu N."/>
            <person name="O'donnell P."/>
            <person name="Okoawo O."/>
            <person name="O'leary S."/>
            <person name="Omotosho B."/>
            <person name="O'neill K."/>
            <person name="Osman S."/>
            <person name="Parker S."/>
            <person name="Perrin D."/>
            <person name="Phunkhang P."/>
            <person name="Piqani B."/>
            <person name="Purcell S."/>
            <person name="Rachupka T."/>
            <person name="Ramasamy U."/>
            <person name="Rameau R."/>
            <person name="Ray V."/>
            <person name="Raymond C."/>
            <person name="Retta R."/>
            <person name="Richardson S."/>
            <person name="Rise C."/>
            <person name="Rodriguez J."/>
            <person name="Rogers J."/>
            <person name="Rogov P."/>
            <person name="Rutman M."/>
            <person name="Schupbach R."/>
            <person name="Seaman C."/>
            <person name="Settipalli S."/>
            <person name="Sharpe T."/>
            <person name="Sheridan J."/>
            <person name="Sherpa N."/>
            <person name="Shi J."/>
            <person name="Smirnov S."/>
            <person name="Smith C."/>
            <person name="Sougnez C."/>
            <person name="Spencer B."/>
            <person name="Stalker J."/>
            <person name="Stange-thomann N."/>
            <person name="Stavropoulos S."/>
            <person name="Stetson K."/>
            <person name="Stone C."/>
            <person name="Stone S."/>
            <person name="Stubbs M."/>
            <person name="Talamas J."/>
            <person name="Tchuinga P."/>
            <person name="Tenzing P."/>
            <person name="Tesfaye S."/>
            <person name="Theodore J."/>
            <person name="Thoulutsang Y."/>
            <person name="Topham K."/>
            <person name="Towey S."/>
            <person name="Tsamla T."/>
            <person name="Tsomo N."/>
            <person name="Vallee D."/>
            <person name="Vassiliev H."/>
            <person name="Venkataraman V."/>
            <person name="Vinson J."/>
            <person name="Vo A."/>
            <person name="Wade C."/>
            <person name="Wang S."/>
            <person name="Wangchuk T."/>
            <person name="Wangdi T."/>
            <person name="Whittaker C."/>
            <person name="Wilkinson J."/>
            <person name="Wu Y."/>
            <person name="Wyman D."/>
            <person name="Yadav S."/>
            <person name="Yang S."/>
            <person name="Yang X."/>
            <person name="Yeager S."/>
            <person name="Yee E."/>
            <person name="Young G."/>
            <person name="Zainoun J."/>
            <person name="Zembeck L."/>
            <person name="Zimmer A."/>
            <person name="Zody M."/>
            <person name="Lander E."/>
        </authorList>
    </citation>
    <scope>NUCLEOTIDE SEQUENCE [LARGE SCALE GENOMIC DNA]</scope>
</reference>
<dbReference type="PANTHER" id="PTHR13453:SF1">
    <property type="entry name" value="KAT8 REGULATORY NSL COMPLEX SUBUNIT 2"/>
    <property type="match status" value="1"/>
</dbReference>
<evidence type="ECO:0000256" key="6">
    <source>
        <dbReference type="ARBA" id="ARBA00022843"/>
    </source>
</evidence>
<dbReference type="AlphaFoldDB" id="H2YWI2"/>
<evidence type="ECO:0000313" key="15">
    <source>
        <dbReference type="Ensembl" id="ENSCSAVP00000009693.1"/>
    </source>
</evidence>
<keyword evidence="8" id="KW-0496">Mitochondrion</keyword>
<evidence type="ECO:0000256" key="5">
    <source>
        <dbReference type="ARBA" id="ARBA00022553"/>
    </source>
</evidence>
<comment type="subcellular location">
    <subcellularLocation>
        <location evidence="2">Mitochondrion</location>
    </subcellularLocation>
    <subcellularLocation>
        <location evidence="1">Nucleus</location>
    </subcellularLocation>
</comment>
<dbReference type="STRING" id="51511.ENSCSAVP00000009693"/>
<evidence type="ECO:0000256" key="13">
    <source>
        <dbReference type="ARBA" id="ARBA00093543"/>
    </source>
</evidence>
<keyword evidence="4" id="KW-1017">Isopeptide bond</keyword>
<keyword evidence="9" id="KW-0539">Nucleus</keyword>
<dbReference type="OMA" id="DKRESLC"/>
<evidence type="ECO:0000256" key="10">
    <source>
        <dbReference type="ARBA" id="ARBA00032947"/>
    </source>
</evidence>
<accession>H2YWI2</accession>
<reference evidence="15" key="3">
    <citation type="submission" date="2025-09" db="UniProtKB">
        <authorList>
            <consortium name="Ensembl"/>
        </authorList>
    </citation>
    <scope>IDENTIFICATION</scope>
</reference>
<keyword evidence="7" id="KW-0156">Chromatin regulator</keyword>
<evidence type="ECO:0000256" key="1">
    <source>
        <dbReference type="ARBA" id="ARBA00004123"/>
    </source>
</evidence>
<name>H2YWI2_CIOSA</name>
<evidence type="ECO:0000256" key="7">
    <source>
        <dbReference type="ARBA" id="ARBA00022853"/>
    </source>
</evidence>
<dbReference type="Ensembl" id="ENSCSAVT00000009811.1">
    <property type="protein sequence ID" value="ENSCSAVP00000009693.1"/>
    <property type="gene ID" value="ENSCSAVG00000005687.1"/>
</dbReference>
<evidence type="ECO:0000256" key="9">
    <source>
        <dbReference type="ARBA" id="ARBA00023242"/>
    </source>
</evidence>
<dbReference type="GO" id="GO:0005634">
    <property type="term" value="C:nucleus"/>
    <property type="evidence" value="ECO:0007669"/>
    <property type="project" value="UniProtKB-SubCell"/>
</dbReference>
<evidence type="ECO:0000256" key="8">
    <source>
        <dbReference type="ARBA" id="ARBA00023128"/>
    </source>
</evidence>
<reference evidence="15" key="2">
    <citation type="submission" date="2025-08" db="UniProtKB">
        <authorList>
            <consortium name="Ensembl"/>
        </authorList>
    </citation>
    <scope>IDENTIFICATION</scope>
</reference>
<comment type="subunit">
    <text evidence="13">Component of the NSL complex at least composed of KAT8/MOF, KANSL1, KANSL2, KANSL3, MCRS1, PHF20, OGT1/OGT, WDR5 and HCFC1.</text>
</comment>
<keyword evidence="6" id="KW-0832">Ubl conjugation</keyword>
<dbReference type="InterPro" id="IPR026316">
    <property type="entry name" value="NSL2"/>
</dbReference>
<keyword evidence="16" id="KW-1185">Reference proteome</keyword>
<dbReference type="HOGENOM" id="CLU_971572_0_0_1"/>
<dbReference type="InterPro" id="IPR025927">
    <property type="entry name" value="Znf_KANL2-like"/>
</dbReference>
<evidence type="ECO:0000313" key="16">
    <source>
        <dbReference type="Proteomes" id="UP000007875"/>
    </source>
</evidence>
<dbReference type="GeneTree" id="ENSGT00940000155808"/>
<evidence type="ECO:0000256" key="12">
    <source>
        <dbReference type="ARBA" id="ARBA00093359"/>
    </source>
</evidence>
<dbReference type="GO" id="GO:0044545">
    <property type="term" value="C:NSL complex"/>
    <property type="evidence" value="ECO:0007669"/>
    <property type="project" value="TreeGrafter"/>
</dbReference>
<organism evidence="15 16">
    <name type="scientific">Ciona savignyi</name>
    <name type="common">Pacific transparent sea squirt</name>
    <dbReference type="NCBI Taxonomy" id="51511"/>
    <lineage>
        <taxon>Eukaryota</taxon>
        <taxon>Metazoa</taxon>
        <taxon>Chordata</taxon>
        <taxon>Tunicata</taxon>
        <taxon>Ascidiacea</taxon>
        <taxon>Phlebobranchia</taxon>
        <taxon>Cionidae</taxon>
        <taxon>Ciona</taxon>
    </lineage>
</organism>
<dbReference type="PANTHER" id="PTHR13453">
    <property type="entry name" value="KAT8 REGULATORY NSL COMPLEX SUBUNIT 2"/>
    <property type="match status" value="1"/>
</dbReference>
<dbReference type="Proteomes" id="UP000007875">
    <property type="component" value="Unassembled WGS sequence"/>
</dbReference>
<evidence type="ECO:0000256" key="3">
    <source>
        <dbReference type="ARBA" id="ARBA00015508"/>
    </source>
</evidence>
<dbReference type="GO" id="GO:0005739">
    <property type="term" value="C:mitochondrion"/>
    <property type="evidence" value="ECO:0007669"/>
    <property type="project" value="UniProtKB-SubCell"/>
</dbReference>
<evidence type="ECO:0000256" key="2">
    <source>
        <dbReference type="ARBA" id="ARBA00004173"/>
    </source>
</evidence>
<keyword evidence="5" id="KW-0597">Phosphoprotein</keyword>
<comment type="function">
    <text evidence="12">Non-catalytic component of the NSL histone acetyltransferase complex, a multiprotein complex that mediates histone H4 acetylation at 'Lys-5'- and 'Lys-8' (H4K5ac and H4K8ac) at transcription start sites and promotes transcription initiation. Required for NSL complex stability and for transcription of intraciliary transport genes in both ciliated and non-ciliated cells by regulating histone H4 acetylation at 'Lys-5'- and 'Lys-12' (H4K5ac and H4K12ac). This is necessary for cilium assembly in ciliated cells and for organization of the microtubule cytoskeleton in non-ciliated cells. Required within the NSL complex to maintain nuclear architecture stability by promoting KAT8-mediated acetylation of lamin LMNA.</text>
</comment>
<proteinExistence type="predicted"/>
<evidence type="ECO:0000259" key="14">
    <source>
        <dbReference type="Pfam" id="PF13891"/>
    </source>
</evidence>
<dbReference type="GO" id="GO:0006325">
    <property type="term" value="P:chromatin organization"/>
    <property type="evidence" value="ECO:0007669"/>
    <property type="project" value="UniProtKB-KW"/>
</dbReference>
<feature type="domain" description="KANL2-like probable zinc-finger" evidence="14">
    <location>
        <begin position="11"/>
        <end position="75"/>
    </location>
</feature>
<dbReference type="Pfam" id="PF13891">
    <property type="entry name" value="zf-C3HC3H_KANSL2"/>
    <property type="match status" value="1"/>
</dbReference>
<sequence>METNFRRKPVCRHKICKRARYRSFKYCYQHILNDPTAPFSTCQYVSNITKRKCPNPALISDRINSTVPCLCEIHNNAKSGRLKYRSHRKKYAKLAEREQHATLFQKLGKYRKGSGTSEDTRHHCDEDNAPSYDNALGILEQDIHENRQWVTGLSSSWKSGEADIDVDLVEDLDNPLKYAGVYTAEEVISMSKQRLVRLQSLYIDQFKHLHGTLLERRRKYLVDKAMEEQQGSSTSNAQLSRSDQHHLQDLKSLVNFRRKSGPDLLLHKKLKRRRLEATKGETIMQME</sequence>